<feature type="region of interest" description="Disordered" evidence="1">
    <location>
        <begin position="351"/>
        <end position="394"/>
    </location>
</feature>
<name>A0ABP1G8U4_9CHLO</name>
<dbReference type="Proteomes" id="UP001497392">
    <property type="component" value="Unassembled WGS sequence"/>
</dbReference>
<dbReference type="EMBL" id="CAXHTA020000019">
    <property type="protein sequence ID" value="CAL5228631.1"/>
    <property type="molecule type" value="Genomic_DNA"/>
</dbReference>
<evidence type="ECO:0000313" key="2">
    <source>
        <dbReference type="EMBL" id="CAL5228631.1"/>
    </source>
</evidence>
<protein>
    <submittedName>
        <fullName evidence="2">G11797 protein</fullName>
    </submittedName>
</protein>
<evidence type="ECO:0000256" key="1">
    <source>
        <dbReference type="SAM" id="MobiDB-lite"/>
    </source>
</evidence>
<comment type="caution">
    <text evidence="2">The sequence shown here is derived from an EMBL/GenBank/DDBJ whole genome shotgun (WGS) entry which is preliminary data.</text>
</comment>
<feature type="region of interest" description="Disordered" evidence="1">
    <location>
        <begin position="183"/>
        <end position="222"/>
    </location>
</feature>
<proteinExistence type="predicted"/>
<evidence type="ECO:0000313" key="3">
    <source>
        <dbReference type="Proteomes" id="UP001497392"/>
    </source>
</evidence>
<reference evidence="2 3" key="1">
    <citation type="submission" date="2024-06" db="EMBL/GenBank/DDBJ databases">
        <authorList>
            <person name="Kraege A."/>
            <person name="Thomma B."/>
        </authorList>
    </citation>
    <scope>NUCLEOTIDE SEQUENCE [LARGE SCALE GENOMIC DNA]</scope>
</reference>
<gene>
    <name evidence="2" type="primary">g11797</name>
    <name evidence="2" type="ORF">VP750_LOCUS10537</name>
</gene>
<accession>A0ABP1G8U4</accession>
<feature type="compositionally biased region" description="Low complexity" evidence="1">
    <location>
        <begin position="211"/>
        <end position="220"/>
    </location>
</feature>
<keyword evidence="3" id="KW-1185">Reference proteome</keyword>
<feature type="compositionally biased region" description="Basic and acidic residues" evidence="1">
    <location>
        <begin position="200"/>
        <end position="210"/>
    </location>
</feature>
<sequence length="394" mass="41380">MLSKTALKPIAPKGSTMAVSLDPKDYVYPSAPAVSGHDSCYVWGMPPNAGVMQQTHAYMHPFMTAPQGAYQGCSPVVGPWCGQHYAQASGIAPCTSGHMPGMMSALAHQHSSGLPRQDACMKPEPDQGAETLLPGEKDLLQVPPQLSGADELLDIPLDEDCLHRLLSNDLAEDSCTKLKAMDMAPSDSAKADGSAVSANTEREKGKKQGAEEGASSGASGADDELLNTKDLNFFGEASVINHVDSFADVDLDYLTSIHELETSSSHDMLSFADAAGLSPKSRDKRQSMIARTKSEAALPGPARSALYGERPEAALQCILDYLSSEALSGAVPGDKRQSALSALKDLQQSLKVAGKGAEAESPGGLQRSPSMTKRKRSGPARASSAKNLKSEALA</sequence>
<organism evidence="2 3">
    <name type="scientific">Coccomyxa viridis</name>
    <dbReference type="NCBI Taxonomy" id="1274662"/>
    <lineage>
        <taxon>Eukaryota</taxon>
        <taxon>Viridiplantae</taxon>
        <taxon>Chlorophyta</taxon>
        <taxon>core chlorophytes</taxon>
        <taxon>Trebouxiophyceae</taxon>
        <taxon>Trebouxiophyceae incertae sedis</taxon>
        <taxon>Coccomyxaceae</taxon>
        <taxon>Coccomyxa</taxon>
    </lineage>
</organism>
<feature type="region of interest" description="Disordered" evidence="1">
    <location>
        <begin position="276"/>
        <end position="302"/>
    </location>
</feature>